<dbReference type="EMBL" id="JANGAB010000010">
    <property type="protein sequence ID" value="MCQ4950498.1"/>
    <property type="molecule type" value="Genomic_DNA"/>
</dbReference>
<dbReference type="GO" id="GO:0046872">
    <property type="term" value="F:metal ion binding"/>
    <property type="evidence" value="ECO:0007669"/>
    <property type="project" value="UniProtKB-KW"/>
</dbReference>
<dbReference type="Pfam" id="PF12850">
    <property type="entry name" value="Metallophos_2"/>
    <property type="match status" value="1"/>
</dbReference>
<comment type="cofactor">
    <cofactor evidence="4">
        <name>a divalent metal cation</name>
        <dbReference type="ChEBI" id="CHEBI:60240"/>
    </cofactor>
</comment>
<dbReference type="InterPro" id="IPR000979">
    <property type="entry name" value="Phosphodiesterase_MJ0936/Vps29"/>
</dbReference>
<dbReference type="InterPro" id="IPR020935">
    <property type="entry name" value="PdiEstase_YfcE_CS"/>
</dbReference>
<gene>
    <name evidence="6" type="ORF">NE646_12610</name>
</gene>
<comment type="caution">
    <text evidence="6">The sequence shown here is derived from an EMBL/GenBank/DDBJ whole genome shotgun (WGS) entry which is preliminary data.</text>
</comment>
<dbReference type="EC" id="3.1.4.-" evidence="4"/>
<dbReference type="InterPro" id="IPR029052">
    <property type="entry name" value="Metallo-depent_PP-like"/>
</dbReference>
<dbReference type="NCBIfam" id="TIGR00040">
    <property type="entry name" value="yfcE"/>
    <property type="match status" value="1"/>
</dbReference>
<evidence type="ECO:0000256" key="2">
    <source>
        <dbReference type="ARBA" id="ARBA00022723"/>
    </source>
</evidence>
<dbReference type="RefSeq" id="WP_256136713.1">
    <property type="nucleotide sequence ID" value="NZ_JANGAB010000010.1"/>
</dbReference>
<dbReference type="AlphaFoldDB" id="A0AAW5KDW6"/>
<feature type="domain" description="Calcineurin-like phosphoesterase" evidence="5">
    <location>
        <begin position="14"/>
        <end position="159"/>
    </location>
</feature>
<dbReference type="GO" id="GO:0016787">
    <property type="term" value="F:hydrolase activity"/>
    <property type="evidence" value="ECO:0007669"/>
    <property type="project" value="UniProtKB-UniRule"/>
</dbReference>
<keyword evidence="3" id="KW-0378">Hydrolase</keyword>
<comment type="similarity">
    <text evidence="1 4">Belongs to the metallophosphoesterase superfamily. YfcE family.</text>
</comment>
<evidence type="ECO:0000313" key="7">
    <source>
        <dbReference type="Proteomes" id="UP001205063"/>
    </source>
</evidence>
<proteinExistence type="inferred from homology"/>
<dbReference type="Proteomes" id="UP001205063">
    <property type="component" value="Unassembled WGS sequence"/>
</dbReference>
<name>A0AAW5KDW6_9FIRM</name>
<keyword evidence="2 4" id="KW-0479">Metal-binding</keyword>
<dbReference type="InterPro" id="IPR024654">
    <property type="entry name" value="Calcineurin-like_PHP_lpxH"/>
</dbReference>
<evidence type="ECO:0000256" key="4">
    <source>
        <dbReference type="RuleBase" id="RU362039"/>
    </source>
</evidence>
<protein>
    <recommendedName>
        <fullName evidence="4">Phosphoesterase</fullName>
        <ecNumber evidence="4">3.1.4.-</ecNumber>
    </recommendedName>
</protein>
<reference evidence="6" key="1">
    <citation type="submission" date="2022-06" db="EMBL/GenBank/DDBJ databases">
        <title>Isolation of gut microbiota from human fecal samples.</title>
        <authorList>
            <person name="Pamer E.G."/>
            <person name="Barat B."/>
            <person name="Waligurski E."/>
            <person name="Medina S."/>
            <person name="Paddock L."/>
            <person name="Mostad J."/>
        </authorList>
    </citation>
    <scope>NUCLEOTIDE SEQUENCE</scope>
    <source>
        <strain evidence="6">DFI.7.96</strain>
    </source>
</reference>
<organism evidence="6 7">
    <name type="scientific">Bittarella massiliensis</name>
    <name type="common">ex Durand et al. 2017</name>
    <dbReference type="NCBI Taxonomy" id="1720313"/>
    <lineage>
        <taxon>Bacteria</taxon>
        <taxon>Bacillati</taxon>
        <taxon>Bacillota</taxon>
        <taxon>Clostridia</taxon>
        <taxon>Eubacteriales</taxon>
        <taxon>Oscillospiraceae</taxon>
        <taxon>Bittarella (ex Durand et al. 2017)</taxon>
    </lineage>
</organism>
<dbReference type="PANTHER" id="PTHR11124">
    <property type="entry name" value="VACUOLAR SORTING PROTEIN VPS29"/>
    <property type="match status" value="1"/>
</dbReference>
<dbReference type="Gene3D" id="3.60.21.10">
    <property type="match status" value="1"/>
</dbReference>
<evidence type="ECO:0000313" key="6">
    <source>
        <dbReference type="EMBL" id="MCQ4950498.1"/>
    </source>
</evidence>
<dbReference type="PROSITE" id="PS01269">
    <property type="entry name" value="UPF0025"/>
    <property type="match status" value="1"/>
</dbReference>
<evidence type="ECO:0000256" key="3">
    <source>
        <dbReference type="ARBA" id="ARBA00022801"/>
    </source>
</evidence>
<accession>A0AAW5KDW6</accession>
<dbReference type="SUPFAM" id="SSF56300">
    <property type="entry name" value="Metallo-dependent phosphatases"/>
    <property type="match status" value="1"/>
</dbReference>
<evidence type="ECO:0000259" key="5">
    <source>
        <dbReference type="Pfam" id="PF12850"/>
    </source>
</evidence>
<sequence length="171" mass="19051">MLGAARQMGGRSLKFIVFSDNHGKLGGMERVIRSHPECAVYIHLGDSEGTLQTLRQNHPQLQFWAVRGNCDFGSEEPAEQTRQVEGHTLFFTHGHHYGAKFSTDHLWDKARQLGADVVLFGHSHTPCQEYREGIYLLNPGSITHPKEGPPTYGVLDVRESGVLFSVAEVRG</sequence>
<evidence type="ECO:0000256" key="1">
    <source>
        <dbReference type="ARBA" id="ARBA00008950"/>
    </source>
</evidence>